<keyword evidence="6" id="KW-0963">Cytoplasm</keyword>
<protein>
    <recommendedName>
        <fullName evidence="17">DASH complex subunit SPC34</fullName>
    </recommendedName>
    <alternativeName>
        <fullName evidence="18">Outer kinetochore protein SPC34</fullName>
    </alternativeName>
</protein>
<dbReference type="GO" id="GO:0051301">
    <property type="term" value="P:cell division"/>
    <property type="evidence" value="ECO:0007669"/>
    <property type="project" value="UniProtKB-KW"/>
</dbReference>
<evidence type="ECO:0000256" key="12">
    <source>
        <dbReference type="ARBA" id="ARBA00023054"/>
    </source>
</evidence>
<keyword evidence="13" id="KW-0206">Cytoskeleton</keyword>
<evidence type="ECO:0000256" key="8">
    <source>
        <dbReference type="ARBA" id="ARBA00022701"/>
    </source>
</evidence>
<evidence type="ECO:0000256" key="1">
    <source>
        <dbReference type="ARBA" id="ARBA00004123"/>
    </source>
</evidence>
<name>A0A093VB88_TALMA</name>
<keyword evidence="12 19" id="KW-0175">Coiled coil</keyword>
<dbReference type="Pfam" id="PF08657">
    <property type="entry name" value="DASH_Spc34"/>
    <property type="match status" value="2"/>
</dbReference>
<evidence type="ECO:0000256" key="7">
    <source>
        <dbReference type="ARBA" id="ARBA00022618"/>
    </source>
</evidence>
<sequence length="222" mass="25266">MSLLESHLEQITLSANAIADLSFPPPKIFTNALLNTPDITALIRDTEVHERALFTLDASAKPSQRRATRRGTTFPADTQRETMISRINAARSNRHQSAVARVLGNDMMEEIRRSAGQSSLLFPVAGAAEKIADLRYRYSQISESLVRLEARVADNTAELERMNEAYDRDNEIEYQEPQQHDTQVTDDDIERELKEIRQLERRKQVLEDRVTGMSRDLGGLMR</sequence>
<comment type="subcellular location">
    <subcellularLocation>
        <location evidence="3">Chromosome</location>
        <location evidence="3">Centromere</location>
        <location evidence="3">Kinetochore</location>
    </subcellularLocation>
    <subcellularLocation>
        <location evidence="2">Cytoplasm</location>
        <location evidence="2">Cytoskeleton</location>
        <location evidence="2">Spindle</location>
    </subcellularLocation>
    <subcellularLocation>
        <location evidence="1">Nucleus</location>
    </subcellularLocation>
</comment>
<keyword evidence="14" id="KW-0539">Nucleus</keyword>
<evidence type="ECO:0000256" key="15">
    <source>
        <dbReference type="ARBA" id="ARBA00023306"/>
    </source>
</evidence>
<evidence type="ECO:0000256" key="17">
    <source>
        <dbReference type="ARBA" id="ARBA00044112"/>
    </source>
</evidence>
<feature type="coiled-coil region" evidence="19">
    <location>
        <begin position="145"/>
        <end position="216"/>
    </location>
</feature>
<organism evidence="20">
    <name type="scientific">Talaromyces marneffei PM1</name>
    <dbReference type="NCBI Taxonomy" id="1077442"/>
    <lineage>
        <taxon>Eukaryota</taxon>
        <taxon>Fungi</taxon>
        <taxon>Dikarya</taxon>
        <taxon>Ascomycota</taxon>
        <taxon>Pezizomycotina</taxon>
        <taxon>Eurotiomycetes</taxon>
        <taxon>Eurotiomycetidae</taxon>
        <taxon>Eurotiales</taxon>
        <taxon>Trichocomaceae</taxon>
        <taxon>Talaromyces</taxon>
        <taxon>Talaromyces sect. Talaromyces</taxon>
    </lineage>
</organism>
<dbReference type="GO" id="GO:0008608">
    <property type="term" value="P:attachment of spindle microtubules to kinetochore"/>
    <property type="evidence" value="ECO:0007669"/>
    <property type="project" value="InterPro"/>
</dbReference>
<proteinExistence type="inferred from homology"/>
<keyword evidence="9" id="KW-0498">Mitosis</keyword>
<dbReference type="InterPro" id="IPR013966">
    <property type="entry name" value="Spc34"/>
</dbReference>
<evidence type="ECO:0000313" key="20">
    <source>
        <dbReference type="EMBL" id="KFX49425.1"/>
    </source>
</evidence>
<keyword evidence="7" id="KW-0132">Cell division</keyword>
<dbReference type="AlphaFoldDB" id="A0A093VB88"/>
<keyword evidence="16" id="KW-0137">Centromere</keyword>
<gene>
    <name evidence="20" type="ORF">GQ26_0090830</name>
</gene>
<reference evidence="20" key="1">
    <citation type="journal article" date="2014" name="PLoS Genet.">
        <title>Signature Gene Expression Reveals Novel Clues to the Molecular Mechanisms of Dimorphic Transition in Penicillium marneffei.</title>
        <authorList>
            <person name="Yang E."/>
            <person name="Wang G."/>
            <person name="Cai J."/>
            <person name="Woo P.C."/>
            <person name="Lau S.K."/>
            <person name="Yuen K.-Y."/>
            <person name="Chow W.-N."/>
            <person name="Lin X."/>
        </authorList>
    </citation>
    <scope>NUCLEOTIDE SEQUENCE [LARGE SCALE GENOMIC DNA]</scope>
    <source>
        <strain evidence="20">PM1</strain>
    </source>
</reference>
<keyword evidence="10" id="KW-0159">Chromosome partition</keyword>
<comment type="caution">
    <text evidence="20">The sequence shown here is derived from an EMBL/GenBank/DDBJ whole genome shotgun (WGS) entry which is preliminary data.</text>
</comment>
<dbReference type="GO" id="GO:0005876">
    <property type="term" value="C:spindle microtubule"/>
    <property type="evidence" value="ECO:0007669"/>
    <property type="project" value="InterPro"/>
</dbReference>
<dbReference type="eggNOG" id="ENOG502SCS2">
    <property type="taxonomic scope" value="Eukaryota"/>
</dbReference>
<evidence type="ECO:0000256" key="16">
    <source>
        <dbReference type="ARBA" id="ARBA00023328"/>
    </source>
</evidence>
<keyword evidence="15" id="KW-0131">Cell cycle</keyword>
<dbReference type="GO" id="GO:0042729">
    <property type="term" value="C:DASH complex"/>
    <property type="evidence" value="ECO:0007669"/>
    <property type="project" value="InterPro"/>
</dbReference>
<evidence type="ECO:0000256" key="13">
    <source>
        <dbReference type="ARBA" id="ARBA00023212"/>
    </source>
</evidence>
<comment type="similarity">
    <text evidence="4">Belongs to the DASH complex SPC34 family.</text>
</comment>
<dbReference type="EMBL" id="JPOX01000009">
    <property type="protein sequence ID" value="KFX49425.1"/>
    <property type="molecule type" value="Genomic_DNA"/>
</dbReference>
<keyword evidence="11" id="KW-0995">Kinetochore</keyword>
<accession>A0A093VB88</accession>
<evidence type="ECO:0000256" key="18">
    <source>
        <dbReference type="ARBA" id="ARBA00044346"/>
    </source>
</evidence>
<evidence type="ECO:0000256" key="5">
    <source>
        <dbReference type="ARBA" id="ARBA00022454"/>
    </source>
</evidence>
<keyword evidence="8" id="KW-0493">Microtubule</keyword>
<evidence type="ECO:0000256" key="3">
    <source>
        <dbReference type="ARBA" id="ARBA00004629"/>
    </source>
</evidence>
<evidence type="ECO:0000256" key="19">
    <source>
        <dbReference type="SAM" id="Coils"/>
    </source>
</evidence>
<evidence type="ECO:0000256" key="4">
    <source>
        <dbReference type="ARBA" id="ARBA00008491"/>
    </source>
</evidence>
<evidence type="ECO:0000256" key="6">
    <source>
        <dbReference type="ARBA" id="ARBA00022490"/>
    </source>
</evidence>
<dbReference type="HOGENOM" id="CLU_064328_0_0_1"/>
<evidence type="ECO:0000256" key="2">
    <source>
        <dbReference type="ARBA" id="ARBA00004186"/>
    </source>
</evidence>
<evidence type="ECO:0000256" key="9">
    <source>
        <dbReference type="ARBA" id="ARBA00022776"/>
    </source>
</evidence>
<evidence type="ECO:0000256" key="10">
    <source>
        <dbReference type="ARBA" id="ARBA00022829"/>
    </source>
</evidence>
<evidence type="ECO:0000256" key="14">
    <source>
        <dbReference type="ARBA" id="ARBA00023242"/>
    </source>
</evidence>
<evidence type="ECO:0000256" key="11">
    <source>
        <dbReference type="ARBA" id="ARBA00022838"/>
    </source>
</evidence>
<keyword evidence="5" id="KW-0158">Chromosome</keyword>